<dbReference type="EMBL" id="KB309875">
    <property type="protein sequence ID" value="ELT93108.1"/>
    <property type="molecule type" value="Genomic_DNA"/>
</dbReference>
<comment type="subcellular location">
    <subcellularLocation>
        <location evidence="1">Secreted</location>
    </subcellularLocation>
</comment>
<evidence type="ECO:0000313" key="7">
    <source>
        <dbReference type="EMBL" id="ELT93108.1"/>
    </source>
</evidence>
<evidence type="ECO:0000259" key="5">
    <source>
        <dbReference type="PROSITE" id="PS50871"/>
    </source>
</evidence>
<dbReference type="Proteomes" id="UP000014760">
    <property type="component" value="Unassembled WGS sequence"/>
</dbReference>
<dbReference type="Pfam" id="PF01607">
    <property type="entry name" value="CBM_14"/>
    <property type="match status" value="1"/>
</dbReference>
<organism evidence="7">
    <name type="scientific">Capitella teleta</name>
    <name type="common">Polychaete worm</name>
    <dbReference type="NCBI Taxonomy" id="283909"/>
    <lineage>
        <taxon>Eukaryota</taxon>
        <taxon>Metazoa</taxon>
        <taxon>Spiralia</taxon>
        <taxon>Lophotrochozoa</taxon>
        <taxon>Annelida</taxon>
        <taxon>Polychaeta</taxon>
        <taxon>Sedentaria</taxon>
        <taxon>Scolecida</taxon>
        <taxon>Capitellidae</taxon>
        <taxon>Capitella</taxon>
    </lineage>
</organism>
<evidence type="ECO:0000256" key="1">
    <source>
        <dbReference type="ARBA" id="ARBA00004613"/>
    </source>
</evidence>
<dbReference type="OrthoDB" id="6075430at2759"/>
<dbReference type="SUPFAM" id="SSF49842">
    <property type="entry name" value="TNF-like"/>
    <property type="match status" value="3"/>
</dbReference>
<feature type="chain" id="PRO_5008786995" description="C1q domain-containing protein" evidence="4">
    <location>
        <begin position="19"/>
        <end position="532"/>
    </location>
</feature>
<protein>
    <recommendedName>
        <fullName evidence="10">C1q domain-containing protein</fullName>
    </recommendedName>
</protein>
<dbReference type="GO" id="GO:0005615">
    <property type="term" value="C:extracellular space"/>
    <property type="evidence" value="ECO:0007669"/>
    <property type="project" value="TreeGrafter"/>
</dbReference>
<feature type="domain" description="C1q" evidence="5">
    <location>
        <begin position="388"/>
        <end position="532"/>
    </location>
</feature>
<dbReference type="InterPro" id="IPR036508">
    <property type="entry name" value="Chitin-bd_dom_sf"/>
</dbReference>
<name>R7TH18_CAPTE</name>
<sequence>MKLLVFATALFSLSFCSAYDFICPRDIYGDCIEDRFAYPECDKYYRCFTDGENCPAFVFDCPPGLHFSPPVQECVEPYIANCIDSTTVSTTTYSTPVTGTSWTSTTPGTPSTPWTPTPGPEGIAAFSAARSYSWYGGAESVYFDKVDVNLGDCFKSGTTFLPGRDGVYFASFSGGISSRTPADISIHENNIRNPQCSIYRTSTTPENPGMMYRNFLIEMDMYDSLTYHTLNSQTSTSLNLATSFSGFSLTDMFNYVEAFYVARDYPFYGQEAIPMTEVYLNVGNNYDIYNHQFVAPQAGVYYFFFGSGQAAFENNRIALMSWEGTAPETEAELWVHSTSHNGLDMANRGMMMELYAGQRVWLNLQEDPLYSDAEHNQAYFGGFLYEPKQGPTVAWAVHRDKPWQGAIGLDPVPFEVIGVNEGNAFQALANRVIIPTRGYYYMEVSFGTLPYLPLDVDILVNGQPEDPEDIGVAIGHAFVASTNHSHVASTGRSLIIHLEMHDVVRLKAQPETGIFSDLDKQTSWMGFLLYAD</sequence>
<dbReference type="Pfam" id="PF00386">
    <property type="entry name" value="C1q"/>
    <property type="match status" value="2"/>
</dbReference>
<dbReference type="PANTHER" id="PTHR22923">
    <property type="entry name" value="CEREBELLIN-RELATED"/>
    <property type="match status" value="1"/>
</dbReference>
<evidence type="ECO:0000256" key="2">
    <source>
        <dbReference type="ARBA" id="ARBA00022525"/>
    </source>
</evidence>
<gene>
    <name evidence="7" type="ORF">CAPTEDRAFT_223886</name>
</gene>
<feature type="signal peptide" evidence="4">
    <location>
        <begin position="1"/>
        <end position="18"/>
    </location>
</feature>
<dbReference type="Gene3D" id="2.170.140.10">
    <property type="entry name" value="Chitin binding domain"/>
    <property type="match status" value="1"/>
</dbReference>
<evidence type="ECO:0000313" key="8">
    <source>
        <dbReference type="EnsemblMetazoa" id="CapteP223886"/>
    </source>
</evidence>
<evidence type="ECO:0008006" key="10">
    <source>
        <dbReference type="Google" id="ProtNLM"/>
    </source>
</evidence>
<dbReference type="GO" id="GO:0008061">
    <property type="term" value="F:chitin binding"/>
    <property type="evidence" value="ECO:0007669"/>
    <property type="project" value="InterPro"/>
</dbReference>
<evidence type="ECO:0000256" key="3">
    <source>
        <dbReference type="ARBA" id="ARBA00022729"/>
    </source>
</evidence>
<dbReference type="InterPro" id="IPR002557">
    <property type="entry name" value="Chitin-bd_dom"/>
</dbReference>
<keyword evidence="2" id="KW-0964">Secreted</keyword>
<dbReference type="PROSITE" id="PS50871">
    <property type="entry name" value="C1Q"/>
    <property type="match status" value="1"/>
</dbReference>
<dbReference type="Gene3D" id="2.60.120.40">
    <property type="match status" value="3"/>
</dbReference>
<dbReference type="PROSITE" id="PS50940">
    <property type="entry name" value="CHIT_BIND_II"/>
    <property type="match status" value="1"/>
</dbReference>
<reference evidence="8" key="3">
    <citation type="submission" date="2015-06" db="UniProtKB">
        <authorList>
            <consortium name="EnsemblMetazoa"/>
        </authorList>
    </citation>
    <scope>IDENTIFICATION</scope>
</reference>
<keyword evidence="3 4" id="KW-0732">Signal</keyword>
<dbReference type="AlphaFoldDB" id="R7TH18"/>
<evidence type="ECO:0000256" key="4">
    <source>
        <dbReference type="SAM" id="SignalP"/>
    </source>
</evidence>
<proteinExistence type="predicted"/>
<dbReference type="EMBL" id="AMQN01012977">
    <property type="status" value="NOT_ANNOTATED_CDS"/>
    <property type="molecule type" value="Genomic_DNA"/>
</dbReference>
<dbReference type="SMART" id="SM00110">
    <property type="entry name" value="C1Q"/>
    <property type="match status" value="1"/>
</dbReference>
<dbReference type="PANTHER" id="PTHR22923:SF62">
    <property type="entry name" value="CVP18"/>
    <property type="match status" value="1"/>
</dbReference>
<feature type="domain" description="Chitin-binding type-2" evidence="6">
    <location>
        <begin position="28"/>
        <end position="84"/>
    </location>
</feature>
<keyword evidence="9" id="KW-1185">Reference proteome</keyword>
<dbReference type="HOGENOM" id="CLU_535575_0_0_1"/>
<dbReference type="SUPFAM" id="SSF57625">
    <property type="entry name" value="Invertebrate chitin-binding proteins"/>
    <property type="match status" value="1"/>
</dbReference>
<dbReference type="SMART" id="SM00494">
    <property type="entry name" value="ChtBD2"/>
    <property type="match status" value="1"/>
</dbReference>
<dbReference type="EnsemblMetazoa" id="CapteT223886">
    <property type="protein sequence ID" value="CapteP223886"/>
    <property type="gene ID" value="CapteG223886"/>
</dbReference>
<dbReference type="InterPro" id="IPR001073">
    <property type="entry name" value="C1q_dom"/>
</dbReference>
<evidence type="ECO:0000259" key="6">
    <source>
        <dbReference type="PROSITE" id="PS50940"/>
    </source>
</evidence>
<accession>R7TH18</accession>
<dbReference type="InterPro" id="IPR050822">
    <property type="entry name" value="Cerebellin_Synaptic_Org"/>
</dbReference>
<evidence type="ECO:0000313" key="9">
    <source>
        <dbReference type="Proteomes" id="UP000014760"/>
    </source>
</evidence>
<reference evidence="9" key="1">
    <citation type="submission" date="2012-12" db="EMBL/GenBank/DDBJ databases">
        <authorList>
            <person name="Hellsten U."/>
            <person name="Grimwood J."/>
            <person name="Chapman J.A."/>
            <person name="Shapiro H."/>
            <person name="Aerts A."/>
            <person name="Otillar R.P."/>
            <person name="Terry A.Y."/>
            <person name="Boore J.L."/>
            <person name="Simakov O."/>
            <person name="Marletaz F."/>
            <person name="Cho S.-J."/>
            <person name="Edsinger-Gonzales E."/>
            <person name="Havlak P."/>
            <person name="Kuo D.-H."/>
            <person name="Larsson T."/>
            <person name="Lv J."/>
            <person name="Arendt D."/>
            <person name="Savage R."/>
            <person name="Osoegawa K."/>
            <person name="de Jong P."/>
            <person name="Lindberg D.R."/>
            <person name="Seaver E.C."/>
            <person name="Weisblat D.A."/>
            <person name="Putnam N.H."/>
            <person name="Grigoriev I.V."/>
            <person name="Rokhsar D.S."/>
        </authorList>
    </citation>
    <scope>NUCLEOTIDE SEQUENCE</scope>
    <source>
        <strain evidence="9">I ESC-2004</strain>
    </source>
</reference>
<dbReference type="InterPro" id="IPR008983">
    <property type="entry name" value="Tumour_necrosis_fac-like_dom"/>
</dbReference>
<reference evidence="7 9" key="2">
    <citation type="journal article" date="2013" name="Nature">
        <title>Insights into bilaterian evolution from three spiralian genomes.</title>
        <authorList>
            <person name="Simakov O."/>
            <person name="Marletaz F."/>
            <person name="Cho S.J."/>
            <person name="Edsinger-Gonzales E."/>
            <person name="Havlak P."/>
            <person name="Hellsten U."/>
            <person name="Kuo D.H."/>
            <person name="Larsson T."/>
            <person name="Lv J."/>
            <person name="Arendt D."/>
            <person name="Savage R."/>
            <person name="Osoegawa K."/>
            <person name="de Jong P."/>
            <person name="Grimwood J."/>
            <person name="Chapman J.A."/>
            <person name="Shapiro H."/>
            <person name="Aerts A."/>
            <person name="Otillar R.P."/>
            <person name="Terry A.Y."/>
            <person name="Boore J.L."/>
            <person name="Grigoriev I.V."/>
            <person name="Lindberg D.R."/>
            <person name="Seaver E.C."/>
            <person name="Weisblat D.A."/>
            <person name="Putnam N.H."/>
            <person name="Rokhsar D.S."/>
        </authorList>
    </citation>
    <scope>NUCLEOTIDE SEQUENCE</scope>
    <source>
        <strain evidence="7 9">I ESC-2004</strain>
    </source>
</reference>